<dbReference type="Proteomes" id="UP000027318">
    <property type="component" value="Unassembled WGS sequence"/>
</dbReference>
<sequence>MLVKDVMISKVVTVSPFATLREALSLMKHHQLKSLVVDKTNEHDAYGLITYTNIIKTVVAESGDIDLINVYDICAKPVISVGQSLSVKHVASLMTRHRVKRVVVLNDNDLIGLVCMNDIVQTLMNDIE</sequence>
<name>A0A063Y6H9_9GAMM</name>
<dbReference type="Gene3D" id="3.10.580.10">
    <property type="entry name" value="CBS-domain"/>
    <property type="match status" value="1"/>
</dbReference>
<dbReference type="RefSeq" id="WP_036544463.1">
    <property type="nucleotide sequence ID" value="NZ_JBKBNO010000001.1"/>
</dbReference>
<dbReference type="SUPFAM" id="SSF54631">
    <property type="entry name" value="CBS-domain pair"/>
    <property type="match status" value="1"/>
</dbReference>
<dbReference type="PATRIC" id="fig|267850.7.peg.962"/>
<gene>
    <name evidence="4" type="ORF">ADINL_0968</name>
</gene>
<evidence type="ECO:0000313" key="4">
    <source>
        <dbReference type="EMBL" id="KDE40376.1"/>
    </source>
</evidence>
<dbReference type="OrthoDB" id="9771532at2"/>
<comment type="caution">
    <text evidence="4">The sequence shown here is derived from an EMBL/GenBank/DDBJ whole genome shotgun (WGS) entry which is preliminary data.</text>
</comment>
<evidence type="ECO:0000313" key="5">
    <source>
        <dbReference type="Proteomes" id="UP000027318"/>
    </source>
</evidence>
<keyword evidence="1 2" id="KW-0129">CBS domain</keyword>
<dbReference type="PANTHER" id="PTHR43080">
    <property type="entry name" value="CBS DOMAIN-CONTAINING PROTEIN CBSX3, MITOCHONDRIAL"/>
    <property type="match status" value="1"/>
</dbReference>
<dbReference type="PANTHER" id="PTHR43080:SF2">
    <property type="entry name" value="CBS DOMAIN-CONTAINING PROTEIN"/>
    <property type="match status" value="1"/>
</dbReference>
<dbReference type="PROSITE" id="PS51371">
    <property type="entry name" value="CBS"/>
    <property type="match status" value="2"/>
</dbReference>
<dbReference type="SMART" id="SM00116">
    <property type="entry name" value="CBS"/>
    <property type="match status" value="2"/>
</dbReference>
<dbReference type="InterPro" id="IPR051257">
    <property type="entry name" value="Diverse_CBS-Domain"/>
</dbReference>
<reference evidence="4 5" key="1">
    <citation type="journal article" date="2005" name="Int. J. Syst. Evol. Microbiol.">
        <title>Nitrincola lacisaponensis gen. nov., sp. nov., a novel alkaliphilic bacterium isolated from an alkaline, saline lake.</title>
        <authorList>
            <person name="Dimitriu P.A."/>
            <person name="Shukla S.K."/>
            <person name="Conradt J."/>
            <person name="Marquez M.C."/>
            <person name="Ventosa A."/>
            <person name="Maglia A."/>
            <person name="Peyton B.M."/>
            <person name="Pinkart H.C."/>
            <person name="Mormile M.R."/>
        </authorList>
    </citation>
    <scope>NUCLEOTIDE SEQUENCE [LARGE SCALE GENOMIC DNA]</scope>
    <source>
        <strain evidence="4 5">4CA</strain>
    </source>
</reference>
<evidence type="ECO:0000256" key="1">
    <source>
        <dbReference type="ARBA" id="ARBA00023122"/>
    </source>
</evidence>
<evidence type="ECO:0000259" key="3">
    <source>
        <dbReference type="PROSITE" id="PS51371"/>
    </source>
</evidence>
<dbReference type="InterPro" id="IPR046342">
    <property type="entry name" value="CBS_dom_sf"/>
</dbReference>
<accession>A0A063Y6H9</accession>
<dbReference type="InterPro" id="IPR000644">
    <property type="entry name" value="CBS_dom"/>
</dbReference>
<keyword evidence="5" id="KW-1185">Reference proteome</keyword>
<proteinExistence type="predicted"/>
<feature type="domain" description="CBS" evidence="3">
    <location>
        <begin position="74"/>
        <end position="128"/>
    </location>
</feature>
<dbReference type="AlphaFoldDB" id="A0A063Y6H9"/>
<dbReference type="Pfam" id="PF00571">
    <property type="entry name" value="CBS"/>
    <property type="match status" value="2"/>
</dbReference>
<dbReference type="EMBL" id="JMSZ01000016">
    <property type="protein sequence ID" value="KDE40376.1"/>
    <property type="molecule type" value="Genomic_DNA"/>
</dbReference>
<dbReference type="CDD" id="cd04630">
    <property type="entry name" value="CBS_pair_bac"/>
    <property type="match status" value="1"/>
</dbReference>
<dbReference type="STRING" id="267850.ADINL_0968"/>
<evidence type="ECO:0000256" key="2">
    <source>
        <dbReference type="PROSITE-ProRule" id="PRU00703"/>
    </source>
</evidence>
<protein>
    <submittedName>
        <fullName evidence="4">CBS domain protein</fullName>
    </submittedName>
</protein>
<feature type="domain" description="CBS" evidence="3">
    <location>
        <begin position="7"/>
        <end position="65"/>
    </location>
</feature>
<organism evidence="4 5">
    <name type="scientific">Nitrincola lacisaponensis</name>
    <dbReference type="NCBI Taxonomy" id="267850"/>
    <lineage>
        <taxon>Bacteria</taxon>
        <taxon>Pseudomonadati</taxon>
        <taxon>Pseudomonadota</taxon>
        <taxon>Gammaproteobacteria</taxon>
        <taxon>Oceanospirillales</taxon>
        <taxon>Oceanospirillaceae</taxon>
        <taxon>Nitrincola</taxon>
    </lineage>
</organism>